<evidence type="ECO:0000313" key="8">
    <source>
        <dbReference type="EMBL" id="WVZ82017.1"/>
    </source>
</evidence>
<evidence type="ECO:0000259" key="7">
    <source>
        <dbReference type="PROSITE" id="PS51805"/>
    </source>
</evidence>
<dbReference type="PROSITE" id="PS51805">
    <property type="entry name" value="EPHD"/>
    <property type="match status" value="2"/>
</dbReference>
<feature type="compositionally biased region" description="Polar residues" evidence="5">
    <location>
        <begin position="1049"/>
        <end position="1070"/>
    </location>
</feature>
<reference evidence="8 9" key="1">
    <citation type="submission" date="2024-02" db="EMBL/GenBank/DDBJ databases">
        <title>High-quality chromosome-scale genome assembly of Pensacola bahiagrass (Paspalum notatum Flugge var. saurae).</title>
        <authorList>
            <person name="Vega J.M."/>
            <person name="Podio M."/>
            <person name="Orjuela J."/>
            <person name="Siena L.A."/>
            <person name="Pessino S.C."/>
            <person name="Combes M.C."/>
            <person name="Mariac C."/>
            <person name="Albertini E."/>
            <person name="Pupilli F."/>
            <person name="Ortiz J.P.A."/>
            <person name="Leblanc O."/>
        </authorList>
    </citation>
    <scope>NUCLEOTIDE SEQUENCE [LARGE SCALE GENOMIC DNA]</scope>
    <source>
        <strain evidence="8">R1</strain>
        <tissue evidence="8">Leaf</tissue>
    </source>
</reference>
<evidence type="ECO:0000256" key="1">
    <source>
        <dbReference type="ARBA" id="ARBA00022723"/>
    </source>
</evidence>
<keyword evidence="2 4" id="KW-0863">Zinc-finger</keyword>
<dbReference type="GO" id="GO:0008270">
    <property type="term" value="F:zinc ion binding"/>
    <property type="evidence" value="ECO:0007669"/>
    <property type="project" value="UniProtKB-KW"/>
</dbReference>
<dbReference type="InterPro" id="IPR019787">
    <property type="entry name" value="Znf_PHD-finger"/>
</dbReference>
<name>A0AAQ3X1F2_PASNO</name>
<dbReference type="InterPro" id="IPR011011">
    <property type="entry name" value="Znf_FYVE_PHD"/>
</dbReference>
<feature type="domain" description="PHD-type" evidence="6">
    <location>
        <begin position="87"/>
        <end position="138"/>
    </location>
</feature>
<dbReference type="InterPro" id="IPR001965">
    <property type="entry name" value="Znf_PHD"/>
</dbReference>
<dbReference type="InterPro" id="IPR050701">
    <property type="entry name" value="Histone_Mod_Regulator"/>
</dbReference>
<dbReference type="Pfam" id="PF13831">
    <property type="entry name" value="PHD_2"/>
    <property type="match status" value="2"/>
</dbReference>
<feature type="region of interest" description="Disordered" evidence="5">
    <location>
        <begin position="1049"/>
        <end position="1077"/>
    </location>
</feature>
<evidence type="ECO:0000256" key="5">
    <source>
        <dbReference type="SAM" id="MobiDB-lite"/>
    </source>
</evidence>
<feature type="domain" description="PHD-type" evidence="7">
    <location>
        <begin position="866"/>
        <end position="975"/>
    </location>
</feature>
<dbReference type="GO" id="GO:0006357">
    <property type="term" value="P:regulation of transcription by RNA polymerase II"/>
    <property type="evidence" value="ECO:0007669"/>
    <property type="project" value="TreeGrafter"/>
</dbReference>
<dbReference type="InterPro" id="IPR019786">
    <property type="entry name" value="Zinc_finger_PHD-type_CS"/>
</dbReference>
<keyword evidence="3" id="KW-0862">Zinc</keyword>
<protein>
    <recommendedName>
        <fullName evidence="10">PHD finger family protein</fullName>
    </recommendedName>
</protein>
<evidence type="ECO:0000256" key="3">
    <source>
        <dbReference type="ARBA" id="ARBA00022833"/>
    </source>
</evidence>
<dbReference type="Proteomes" id="UP001341281">
    <property type="component" value="Chromosome 06"/>
</dbReference>
<evidence type="ECO:0000256" key="4">
    <source>
        <dbReference type="PROSITE-ProRule" id="PRU00146"/>
    </source>
</evidence>
<dbReference type="InterPro" id="IPR013083">
    <property type="entry name" value="Znf_RING/FYVE/PHD"/>
</dbReference>
<feature type="region of interest" description="Disordered" evidence="5">
    <location>
        <begin position="1142"/>
        <end position="1206"/>
    </location>
</feature>
<dbReference type="Pfam" id="PF13832">
    <property type="entry name" value="zf-HC5HC2H_2"/>
    <property type="match status" value="2"/>
</dbReference>
<dbReference type="CDD" id="cd15571">
    <property type="entry name" value="ePHD"/>
    <property type="match status" value="1"/>
</dbReference>
<organism evidence="8 9">
    <name type="scientific">Paspalum notatum var. saurae</name>
    <dbReference type="NCBI Taxonomy" id="547442"/>
    <lineage>
        <taxon>Eukaryota</taxon>
        <taxon>Viridiplantae</taxon>
        <taxon>Streptophyta</taxon>
        <taxon>Embryophyta</taxon>
        <taxon>Tracheophyta</taxon>
        <taxon>Spermatophyta</taxon>
        <taxon>Magnoliopsida</taxon>
        <taxon>Liliopsida</taxon>
        <taxon>Poales</taxon>
        <taxon>Poaceae</taxon>
        <taxon>PACMAD clade</taxon>
        <taxon>Panicoideae</taxon>
        <taxon>Andropogonodae</taxon>
        <taxon>Paspaleae</taxon>
        <taxon>Paspalinae</taxon>
        <taxon>Paspalum</taxon>
    </lineage>
</organism>
<dbReference type="InterPro" id="IPR034732">
    <property type="entry name" value="EPHD"/>
</dbReference>
<evidence type="ECO:0000256" key="2">
    <source>
        <dbReference type="ARBA" id="ARBA00022771"/>
    </source>
</evidence>
<sequence>MQEIVVQQEERPAEIVLDQDVTDQDMTDGTDLPGCRNDLWRSLSWLLGARGRYVLTSERPNKKRKLLGADAGLEQLLVLPSPQGDAGSICDVCCLGESDMMSNRMLQCKNCEISVHQKCYGVHVVPDRFWFCVWCSRNIGMPRRLTRSDAGRALSTPCVLCPKEKGALKPLKRDPGPSMDGGNQEFVHLFCSLWRPEFHVEDMDSMEPVTNIVDNQENQAKLVCSLCKVTHGACVRCSHGACRTSFHPICARESKFQIEIWGKFGHDNVEMRAFCAKHSAVRVLSPIQDDKGVSELDSTQVELHDGKLITGKEQQVRFTRSNKDKFVNDMITSSSCSLNKAQTPEVAAAPSILGSTETQETRSADMAVNQFTSDGNHMGNSGDVSGILGKLIDQGKVSVGDIESELGLRSDSLEAALEPETTSYSPGLKLKMIKWLQNSGREPSVQVKSFKDGSSAPQVTMLKIYGSVILQQLQAFALQKQKVESNKLLKYGVGALIRSESKNSIIVKLQSGQEEGVSPVDHHFPGNEKATGDIVQNGFHSCPDPDMNQISGPQLLNMDGYRCYIHPFIGRRLQDFCGNNFEQTIQENGYHVEDLSSSHGEDLGGSSANLGQLADIAALDQVFCKAKSSDILKHSPDDEIEGEIVYLQSRLLNGVVSMKQRYEDLILKVVQNISNELDAFNKRKWDHIIVNQFLRDLREAKKRGNSERRHKEALAIIAATAPSVAPNSRNATVRKEIENNVTSAKQENMHRNNAGSSRVSQLSSLPQAKDLSFSNIRVSEETNFGIFDLATFSKKSALPCDICMRCDTVLNRIFVCSGCKAAVHLDCYQSSKYPTGPWKCELCHERPLDSVISGDQSDRNGANVCLVECGLCHGTSGAFRKTLKGQWVHAFCAEWLLETTFRRGQHNAVDGMERLQKDKCSCSLCHRNVGACLKCSTSDCQISFHPSCARDAGLYMNTKRIGSMLQHKAYCGKHSIEQRKAYRQQYGPEEVKCMKQTRVELELLRFLCERIVKREKVKKDLVVCAHDIIAARNIAAVSSMWTSYYASGPGASSESATTSVNNRSYSGTMQRSDDVTVRSDDVTVDSTFTRKNTVRFSLHNRDTDRNTADSSTSTISYKRKLDDGESLAFQGLPETTAAALLESEDVEKKPTDKKRRDTYQKDLDMTTTDQALLKKKSPPERYVYTRRSSQAKRKQCAQHVVEGPGG</sequence>
<keyword evidence="9" id="KW-1185">Reference proteome</keyword>
<dbReference type="EMBL" id="CP144750">
    <property type="protein sequence ID" value="WVZ82017.1"/>
    <property type="molecule type" value="Genomic_DNA"/>
</dbReference>
<feature type="domain" description="PHD-type" evidence="6">
    <location>
        <begin position="797"/>
        <end position="846"/>
    </location>
</feature>
<dbReference type="PROSITE" id="PS01359">
    <property type="entry name" value="ZF_PHD_1"/>
    <property type="match status" value="2"/>
</dbReference>
<feature type="domain" description="PHD-type" evidence="7">
    <location>
        <begin position="155"/>
        <end position="279"/>
    </location>
</feature>
<feature type="compositionally biased region" description="Basic and acidic residues" evidence="5">
    <location>
        <begin position="1146"/>
        <end position="1164"/>
    </location>
</feature>
<evidence type="ECO:0008006" key="10">
    <source>
        <dbReference type="Google" id="ProtNLM"/>
    </source>
</evidence>
<dbReference type="PANTHER" id="PTHR13793:SF131">
    <property type="entry name" value="PHD-FINGER DOMAIN CONTAINING PROTEIN FAMILY-RELATED"/>
    <property type="match status" value="1"/>
</dbReference>
<dbReference type="SUPFAM" id="SSF57903">
    <property type="entry name" value="FYVE/PHD zinc finger"/>
    <property type="match status" value="2"/>
</dbReference>
<evidence type="ECO:0000313" key="9">
    <source>
        <dbReference type="Proteomes" id="UP001341281"/>
    </source>
</evidence>
<gene>
    <name evidence="8" type="ORF">U9M48_029334</name>
</gene>
<keyword evidence="1" id="KW-0479">Metal-binding</keyword>
<proteinExistence type="predicted"/>
<accession>A0AAQ3X1F2</accession>
<dbReference type="AlphaFoldDB" id="A0AAQ3X1F2"/>
<dbReference type="SMART" id="SM00249">
    <property type="entry name" value="PHD"/>
    <property type="match status" value="4"/>
</dbReference>
<dbReference type="Gene3D" id="3.30.40.10">
    <property type="entry name" value="Zinc/RING finger domain, C3HC4 (zinc finger)"/>
    <property type="match status" value="4"/>
</dbReference>
<evidence type="ECO:0000259" key="6">
    <source>
        <dbReference type="PROSITE" id="PS50016"/>
    </source>
</evidence>
<dbReference type="PANTHER" id="PTHR13793">
    <property type="entry name" value="PHD FINGER PROTEINS"/>
    <property type="match status" value="1"/>
</dbReference>
<dbReference type="PROSITE" id="PS50016">
    <property type="entry name" value="ZF_PHD_2"/>
    <property type="match status" value="2"/>
</dbReference>